<dbReference type="InterPro" id="IPR052021">
    <property type="entry name" value="Type-I_RS_S_subunit"/>
</dbReference>
<dbReference type="PANTHER" id="PTHR30408:SF12">
    <property type="entry name" value="TYPE I RESTRICTION ENZYME MJAVIII SPECIFICITY SUBUNIT"/>
    <property type="match status" value="1"/>
</dbReference>
<evidence type="ECO:0000256" key="2">
    <source>
        <dbReference type="ARBA" id="ARBA00022747"/>
    </source>
</evidence>
<dbReference type="Gene3D" id="3.90.220.20">
    <property type="entry name" value="DNA methylase specificity domains"/>
    <property type="match status" value="2"/>
</dbReference>
<feature type="domain" description="Type I restriction modification DNA specificity" evidence="4">
    <location>
        <begin position="48"/>
        <end position="187"/>
    </location>
</feature>
<keyword evidence="2" id="KW-0680">Restriction system</keyword>
<evidence type="ECO:0000256" key="3">
    <source>
        <dbReference type="ARBA" id="ARBA00023125"/>
    </source>
</evidence>
<comment type="similarity">
    <text evidence="1">Belongs to the type-I restriction system S methylase family.</text>
</comment>
<evidence type="ECO:0000256" key="1">
    <source>
        <dbReference type="ARBA" id="ARBA00010923"/>
    </source>
</evidence>
<protein>
    <submittedName>
        <fullName evidence="5">Type I restriction enzyme, S subunit</fullName>
    </submittedName>
</protein>
<reference evidence="6" key="1">
    <citation type="submission" date="2016-10" db="EMBL/GenBank/DDBJ databases">
        <authorList>
            <person name="Varghese N."/>
            <person name="Submissions S."/>
        </authorList>
    </citation>
    <scope>NUCLEOTIDE SEQUENCE [LARGE SCALE GENOMIC DNA]</scope>
    <source>
        <strain evidence="6">Nm44</strain>
    </source>
</reference>
<dbReference type="EMBL" id="FOUB01000028">
    <property type="protein sequence ID" value="SFM43372.1"/>
    <property type="molecule type" value="Genomic_DNA"/>
</dbReference>
<gene>
    <name evidence="5" type="ORF">SAMN05421863_102846</name>
</gene>
<dbReference type="PANTHER" id="PTHR30408">
    <property type="entry name" value="TYPE-1 RESTRICTION ENZYME ECOKI SPECIFICITY PROTEIN"/>
    <property type="match status" value="1"/>
</dbReference>
<dbReference type="Pfam" id="PF01420">
    <property type="entry name" value="Methylase_S"/>
    <property type="match status" value="2"/>
</dbReference>
<name>A0A1I4QTH3_9PROT</name>
<evidence type="ECO:0000313" key="6">
    <source>
        <dbReference type="Proteomes" id="UP000183287"/>
    </source>
</evidence>
<dbReference type="Proteomes" id="UP000183287">
    <property type="component" value="Unassembled WGS sequence"/>
</dbReference>
<evidence type="ECO:0000259" key="4">
    <source>
        <dbReference type="Pfam" id="PF01420"/>
    </source>
</evidence>
<dbReference type="GO" id="GO:0003677">
    <property type="term" value="F:DNA binding"/>
    <property type="evidence" value="ECO:0007669"/>
    <property type="project" value="UniProtKB-KW"/>
</dbReference>
<feature type="domain" description="Type I restriction modification DNA specificity" evidence="4">
    <location>
        <begin position="292"/>
        <end position="412"/>
    </location>
</feature>
<dbReference type="SUPFAM" id="SSF116734">
    <property type="entry name" value="DNA methylase specificity domain"/>
    <property type="match status" value="2"/>
</dbReference>
<keyword evidence="3" id="KW-0238">DNA-binding</keyword>
<sequence length="443" mass="49795">MSFPRYERYKDSRVKWLEELPEQWKHASLRYACGRITDGSHFSPKSIEEGKSYVTVRNIESGKVNVEGAAKISQEDFEQLEKAGCRPSLNDVLFSKDGTVGKVAIVENNDFVVLSSLAIISPHPEKLDSKFLFYFLQSVNGEKQIESLYAGAALRRITLDAIVGIWLPLPGLYEQQTIITFLDYEITKIDELVAAQQRLIDLLKEKRQAAISHAVTKGLNPNVLMKDSGIEWLGEVPQHWDVTSLKRECSLLKDGTHLPPPRVAKGIPLLSVRNIQCGKFDFREDDTLISEESYHTLCKSFIPKPNDVLLAIVGATLGKVALVPDGLDKFHIQRSLAIFRPVTRMNPKWLNFVFQAQKFQQLLWAHVSYSAQPGIYLGTLAQFRIPLPSLTEQNLITSFLDSETSKLDTLITEAKCAIELFNERRAALISAVVTGKINISKLV</sequence>
<dbReference type="OrthoDB" id="5298944at2"/>
<evidence type="ECO:0000313" key="5">
    <source>
        <dbReference type="EMBL" id="SFM43372.1"/>
    </source>
</evidence>
<dbReference type="GO" id="GO:0009307">
    <property type="term" value="P:DNA restriction-modification system"/>
    <property type="evidence" value="ECO:0007669"/>
    <property type="project" value="UniProtKB-KW"/>
</dbReference>
<dbReference type="InterPro" id="IPR000055">
    <property type="entry name" value="Restrct_endonuc_typeI_TRD"/>
</dbReference>
<organism evidence="5 6">
    <name type="scientific">Nitrosomonas communis</name>
    <dbReference type="NCBI Taxonomy" id="44574"/>
    <lineage>
        <taxon>Bacteria</taxon>
        <taxon>Pseudomonadati</taxon>
        <taxon>Pseudomonadota</taxon>
        <taxon>Betaproteobacteria</taxon>
        <taxon>Nitrosomonadales</taxon>
        <taxon>Nitrosomonadaceae</taxon>
        <taxon>Nitrosomonas</taxon>
    </lineage>
</organism>
<accession>A0A1I4QTH3</accession>
<dbReference type="InterPro" id="IPR044946">
    <property type="entry name" value="Restrct_endonuc_typeI_TRD_sf"/>
</dbReference>
<dbReference type="AlphaFoldDB" id="A0A1I4QTH3"/>
<proteinExistence type="inferred from homology"/>
<dbReference type="Gene3D" id="1.10.287.1120">
    <property type="entry name" value="Bipartite methylase S protein"/>
    <property type="match status" value="1"/>
</dbReference>
<keyword evidence="6" id="KW-1185">Reference proteome</keyword>